<gene>
    <name evidence="1" type="ORF">LTS18_002040</name>
</gene>
<sequence>MPPPDKIKPFLFYGQFHGHPLEDLAVFHAATVSKRQQTPIVYLAGDSSLDNKFWVPSAGPGGDRLSVAVPEIYKTVLESPRPKPDVAFWLNHLLGARSTALNTAVEESMLRDRDADLLPHDKFIRDHIRSQDVLVVSVGANDIAFKPTAATAMHMLNLAWLTSRSSIEKGTASSL</sequence>
<dbReference type="EMBL" id="JAWDJW010006020">
    <property type="protein sequence ID" value="KAK3066089.1"/>
    <property type="molecule type" value="Genomic_DNA"/>
</dbReference>
<dbReference type="Proteomes" id="UP001186974">
    <property type="component" value="Unassembled WGS sequence"/>
</dbReference>
<feature type="non-terminal residue" evidence="1">
    <location>
        <position position="175"/>
    </location>
</feature>
<organism evidence="1 2">
    <name type="scientific">Coniosporium uncinatum</name>
    <dbReference type="NCBI Taxonomy" id="93489"/>
    <lineage>
        <taxon>Eukaryota</taxon>
        <taxon>Fungi</taxon>
        <taxon>Dikarya</taxon>
        <taxon>Ascomycota</taxon>
        <taxon>Pezizomycotina</taxon>
        <taxon>Dothideomycetes</taxon>
        <taxon>Dothideomycetes incertae sedis</taxon>
        <taxon>Coniosporium</taxon>
    </lineage>
</organism>
<evidence type="ECO:0000313" key="1">
    <source>
        <dbReference type="EMBL" id="KAK3066089.1"/>
    </source>
</evidence>
<name>A0ACC3DEE1_9PEZI</name>
<protein>
    <submittedName>
        <fullName evidence="1">Uncharacterized protein</fullName>
    </submittedName>
</protein>
<accession>A0ACC3DEE1</accession>
<comment type="caution">
    <text evidence="1">The sequence shown here is derived from an EMBL/GenBank/DDBJ whole genome shotgun (WGS) entry which is preliminary data.</text>
</comment>
<proteinExistence type="predicted"/>
<evidence type="ECO:0000313" key="2">
    <source>
        <dbReference type="Proteomes" id="UP001186974"/>
    </source>
</evidence>
<keyword evidence="2" id="KW-1185">Reference proteome</keyword>
<reference evidence="1" key="1">
    <citation type="submission" date="2024-09" db="EMBL/GenBank/DDBJ databases">
        <title>Black Yeasts Isolated from many extreme environments.</title>
        <authorList>
            <person name="Coleine C."/>
            <person name="Stajich J.E."/>
            <person name="Selbmann L."/>
        </authorList>
    </citation>
    <scope>NUCLEOTIDE SEQUENCE</scope>
    <source>
        <strain evidence="1">CCFEE 5737</strain>
    </source>
</reference>